<organism evidence="1">
    <name type="scientific">Prymnesium polylepis</name>
    <dbReference type="NCBI Taxonomy" id="72548"/>
    <lineage>
        <taxon>Eukaryota</taxon>
        <taxon>Haptista</taxon>
        <taxon>Haptophyta</taxon>
        <taxon>Prymnesiophyceae</taxon>
        <taxon>Prymnesiales</taxon>
        <taxon>Prymnesiaceae</taxon>
        <taxon>Prymnesium</taxon>
    </lineage>
</organism>
<reference evidence="1" key="1">
    <citation type="submission" date="2021-01" db="EMBL/GenBank/DDBJ databases">
        <authorList>
            <person name="Corre E."/>
            <person name="Pelletier E."/>
            <person name="Niang G."/>
            <person name="Scheremetjew M."/>
            <person name="Finn R."/>
            <person name="Kale V."/>
            <person name="Holt S."/>
            <person name="Cochrane G."/>
            <person name="Meng A."/>
            <person name="Brown T."/>
            <person name="Cohen L."/>
        </authorList>
    </citation>
    <scope>NUCLEOTIDE SEQUENCE</scope>
    <source>
        <strain evidence="1">UIO037</strain>
    </source>
</reference>
<dbReference type="AlphaFoldDB" id="A0A7S4I229"/>
<gene>
    <name evidence="1" type="ORF">CPOL0286_LOCUS7687</name>
</gene>
<name>A0A7S4I229_9EUKA</name>
<dbReference type="EMBL" id="HBKO01016860">
    <property type="protein sequence ID" value="CAE2215917.1"/>
    <property type="molecule type" value="Transcribed_RNA"/>
</dbReference>
<evidence type="ECO:0000313" key="1">
    <source>
        <dbReference type="EMBL" id="CAE2215917.1"/>
    </source>
</evidence>
<protein>
    <submittedName>
        <fullName evidence="1">Uncharacterized protein</fullName>
    </submittedName>
</protein>
<proteinExistence type="predicted"/>
<sequence length="139" mass="14855">MVLAVAATTAGFTRCSLCAYKAVCYAREDYIEEDTEIRVLAPTDRYRDAWQRSRPFSDTIISPTAWANAVDAISPCAACAESEDALAAGVLTTAGEAAVEEGLSAWMVTQQIARQQQAARRRGVVFPPLIPGPGGFGRA</sequence>
<accession>A0A7S4I229</accession>